<evidence type="ECO:0000259" key="2">
    <source>
        <dbReference type="Pfam" id="PF08327"/>
    </source>
</evidence>
<feature type="domain" description="Activator of Hsp90 ATPase homologue 1/2-like C-terminal" evidence="2">
    <location>
        <begin position="19"/>
        <end position="165"/>
    </location>
</feature>
<evidence type="ECO:0000313" key="4">
    <source>
        <dbReference type="Proteomes" id="UP001302349"/>
    </source>
</evidence>
<dbReference type="EMBL" id="CP136051">
    <property type="protein sequence ID" value="WOK05675.1"/>
    <property type="molecule type" value="Genomic_DNA"/>
</dbReference>
<proteinExistence type="inferred from homology"/>
<protein>
    <submittedName>
        <fullName evidence="3">SRPBCC domain-containing protein</fullName>
    </submittedName>
</protein>
<organism evidence="3 4">
    <name type="scientific">Imperialibacter roseus</name>
    <dbReference type="NCBI Taxonomy" id="1324217"/>
    <lineage>
        <taxon>Bacteria</taxon>
        <taxon>Pseudomonadati</taxon>
        <taxon>Bacteroidota</taxon>
        <taxon>Cytophagia</taxon>
        <taxon>Cytophagales</taxon>
        <taxon>Flammeovirgaceae</taxon>
        <taxon>Imperialibacter</taxon>
    </lineage>
</organism>
<dbReference type="CDD" id="cd07814">
    <property type="entry name" value="SRPBCC_CalC_Aha1-like"/>
    <property type="match status" value="1"/>
</dbReference>
<reference evidence="3 4" key="1">
    <citation type="journal article" date="2023" name="Microbiol. Resour. Announc.">
        <title>Complete Genome Sequence of Imperialibacter roseus strain P4T.</title>
        <authorList>
            <person name="Tizabi D.R."/>
            <person name="Bachvaroff T."/>
            <person name="Hill R.T."/>
        </authorList>
    </citation>
    <scope>NUCLEOTIDE SEQUENCE [LARGE SCALE GENOMIC DNA]</scope>
    <source>
        <strain evidence="3 4">P4T</strain>
    </source>
</reference>
<gene>
    <name evidence="3" type="ORF">RT717_21605</name>
</gene>
<dbReference type="Pfam" id="PF08327">
    <property type="entry name" value="AHSA1"/>
    <property type="match status" value="1"/>
</dbReference>
<keyword evidence="4" id="KW-1185">Reference proteome</keyword>
<name>A0ABZ0IMX1_9BACT</name>
<comment type="similarity">
    <text evidence="1">Belongs to the AHA1 family.</text>
</comment>
<sequence>MNAPTISDKDKLRLSYEFNAPKELVFNAFSTAEALNEWWGPVETKNSAISLDFRPGGVFHFSMKFGEHVNYGRFLFKTVNAHDLLEFTNAFADEKGNPIPAPFDVKLPVEIFYSLRFTETGGKTSIELTGEPFDATQEEIDGFNSIAEDMQRGFGATFSKLTDFLKK</sequence>
<dbReference type="InterPro" id="IPR013538">
    <property type="entry name" value="ASHA1/2-like_C"/>
</dbReference>
<dbReference type="RefSeq" id="WP_317488433.1">
    <property type="nucleotide sequence ID" value="NZ_CP136051.1"/>
</dbReference>
<evidence type="ECO:0000313" key="3">
    <source>
        <dbReference type="EMBL" id="WOK05675.1"/>
    </source>
</evidence>
<dbReference type="Proteomes" id="UP001302349">
    <property type="component" value="Chromosome"/>
</dbReference>
<accession>A0ABZ0IMX1</accession>
<dbReference type="InterPro" id="IPR023393">
    <property type="entry name" value="START-like_dom_sf"/>
</dbReference>
<dbReference type="Gene3D" id="3.30.530.20">
    <property type="match status" value="1"/>
</dbReference>
<evidence type="ECO:0000256" key="1">
    <source>
        <dbReference type="ARBA" id="ARBA00006817"/>
    </source>
</evidence>
<dbReference type="SUPFAM" id="SSF55961">
    <property type="entry name" value="Bet v1-like"/>
    <property type="match status" value="1"/>
</dbReference>